<name>A0A9X4LYG2_9ACTN</name>
<gene>
    <name evidence="1" type="ORF">NVS88_03185</name>
</gene>
<accession>A0A9X4LYG2</accession>
<keyword evidence="2" id="KW-1185">Reference proteome</keyword>
<proteinExistence type="predicted"/>
<reference evidence="1" key="1">
    <citation type="submission" date="2022-08" db="EMBL/GenBank/DDBJ databases">
        <title>Genome analysis of Corynebacteriales strain.</title>
        <authorList>
            <person name="Lee S.D."/>
        </authorList>
    </citation>
    <scope>NUCLEOTIDE SEQUENCE</scope>
    <source>
        <strain evidence="1">D3-21</strain>
    </source>
</reference>
<evidence type="ECO:0000313" key="2">
    <source>
        <dbReference type="Proteomes" id="UP001152755"/>
    </source>
</evidence>
<dbReference type="RefSeq" id="WP_277835118.1">
    <property type="nucleotide sequence ID" value="NZ_JAAIVF010000007.1"/>
</dbReference>
<sequence>MGEIDYEGRVVGLNAGLPTGSQTATAAAATAVTVTVPAAVGRAQCIDFVAVSFSGAASGPVTLTVADGATTVLTLDLSLAVGAPFVFLPPSGLAGSTGNAVAVTVSAPAAGSVCKLTVGSVAL</sequence>
<protein>
    <submittedName>
        <fullName evidence="1">Uncharacterized protein</fullName>
    </submittedName>
</protein>
<dbReference type="AlphaFoldDB" id="A0A9X4LYG2"/>
<organism evidence="1 2">
    <name type="scientific">Speluncibacter jeojiensis</name>
    <dbReference type="NCBI Taxonomy" id="2710754"/>
    <lineage>
        <taxon>Bacteria</taxon>
        <taxon>Bacillati</taxon>
        <taxon>Actinomycetota</taxon>
        <taxon>Actinomycetes</taxon>
        <taxon>Mycobacteriales</taxon>
        <taxon>Speluncibacteraceae</taxon>
        <taxon>Speluncibacter</taxon>
    </lineage>
</organism>
<evidence type="ECO:0000313" key="1">
    <source>
        <dbReference type="EMBL" id="MDG3013559.1"/>
    </source>
</evidence>
<dbReference type="EMBL" id="JANRHA010000001">
    <property type="protein sequence ID" value="MDG3013559.1"/>
    <property type="molecule type" value="Genomic_DNA"/>
</dbReference>
<comment type="caution">
    <text evidence="1">The sequence shown here is derived from an EMBL/GenBank/DDBJ whole genome shotgun (WGS) entry which is preliminary data.</text>
</comment>
<dbReference type="Proteomes" id="UP001152755">
    <property type="component" value="Unassembled WGS sequence"/>
</dbReference>